<feature type="region of interest" description="Disordered" evidence="1">
    <location>
        <begin position="1"/>
        <end position="90"/>
    </location>
</feature>
<dbReference type="Proteomes" id="UP000324832">
    <property type="component" value="Unassembled WGS sequence"/>
</dbReference>
<gene>
    <name evidence="2" type="ORF">LSINAPIS_LOCUS2269</name>
</gene>
<name>A0A5E4PV83_9NEOP</name>
<organism evidence="2 3">
    <name type="scientific">Leptidea sinapis</name>
    <dbReference type="NCBI Taxonomy" id="189913"/>
    <lineage>
        <taxon>Eukaryota</taxon>
        <taxon>Metazoa</taxon>
        <taxon>Ecdysozoa</taxon>
        <taxon>Arthropoda</taxon>
        <taxon>Hexapoda</taxon>
        <taxon>Insecta</taxon>
        <taxon>Pterygota</taxon>
        <taxon>Neoptera</taxon>
        <taxon>Endopterygota</taxon>
        <taxon>Lepidoptera</taxon>
        <taxon>Glossata</taxon>
        <taxon>Ditrysia</taxon>
        <taxon>Papilionoidea</taxon>
        <taxon>Pieridae</taxon>
        <taxon>Dismorphiinae</taxon>
        <taxon>Leptidea</taxon>
    </lineage>
</organism>
<evidence type="ECO:0000256" key="1">
    <source>
        <dbReference type="SAM" id="MobiDB-lite"/>
    </source>
</evidence>
<feature type="compositionally biased region" description="Pro residues" evidence="1">
    <location>
        <begin position="1"/>
        <end position="77"/>
    </location>
</feature>
<proteinExistence type="predicted"/>
<evidence type="ECO:0000313" key="3">
    <source>
        <dbReference type="Proteomes" id="UP000324832"/>
    </source>
</evidence>
<protein>
    <submittedName>
        <fullName evidence="2">Uncharacterized protein</fullName>
    </submittedName>
</protein>
<dbReference type="EMBL" id="FZQP02000448">
    <property type="protein sequence ID" value="VVC89047.1"/>
    <property type="molecule type" value="Genomic_DNA"/>
</dbReference>
<dbReference type="PRINTS" id="PR01217">
    <property type="entry name" value="PRICHEXTENSN"/>
</dbReference>
<dbReference type="AlphaFoldDB" id="A0A5E4PV83"/>
<evidence type="ECO:0000313" key="2">
    <source>
        <dbReference type="EMBL" id="VVC89047.1"/>
    </source>
</evidence>
<keyword evidence="3" id="KW-1185">Reference proteome</keyword>
<sequence length="161" mass="17347">MLAPLPVPPKFPPPLFPPKPADPPPKPPKPPKPPLPPNPPPSKKIFIPPLPPPNPPPRPELPPPPPPLPPDPPPKPPGLGGKYWGSRRPHEASATMADNNSACVGERFMLTVTCLILHHYSYDLTDVPTLMLCSGTYIGFIVVLSGEIVGKSDFLNALIKY</sequence>
<reference evidence="2 3" key="1">
    <citation type="submission" date="2017-07" db="EMBL/GenBank/DDBJ databases">
        <authorList>
            <person name="Talla V."/>
            <person name="Backstrom N."/>
        </authorList>
    </citation>
    <scope>NUCLEOTIDE SEQUENCE [LARGE SCALE GENOMIC DNA]</scope>
</reference>
<accession>A0A5E4PV83</accession>